<dbReference type="RefSeq" id="WP_183213932.1">
    <property type="nucleotide sequence ID" value="NZ_JACHOR010000004.1"/>
</dbReference>
<keyword evidence="1" id="KW-1133">Transmembrane helix</keyword>
<dbReference type="AlphaFoldDB" id="A0A7W9CK65"/>
<keyword evidence="1" id="KW-0812">Transmembrane</keyword>
<comment type="caution">
    <text evidence="2">The sequence shown here is derived from an EMBL/GenBank/DDBJ whole genome shotgun (WGS) entry which is preliminary data.</text>
</comment>
<feature type="transmembrane region" description="Helical" evidence="1">
    <location>
        <begin position="86"/>
        <end position="103"/>
    </location>
</feature>
<evidence type="ECO:0000256" key="1">
    <source>
        <dbReference type="SAM" id="Phobius"/>
    </source>
</evidence>
<organism evidence="2 3">
    <name type="scientific">Brevundimonas variabilis</name>
    <dbReference type="NCBI Taxonomy" id="74312"/>
    <lineage>
        <taxon>Bacteria</taxon>
        <taxon>Pseudomonadati</taxon>
        <taxon>Pseudomonadota</taxon>
        <taxon>Alphaproteobacteria</taxon>
        <taxon>Caulobacterales</taxon>
        <taxon>Caulobacteraceae</taxon>
        <taxon>Brevundimonas</taxon>
    </lineage>
</organism>
<reference evidence="2 3" key="1">
    <citation type="submission" date="2020-08" db="EMBL/GenBank/DDBJ databases">
        <title>Genomic Encyclopedia of Type Strains, Phase IV (KMG-IV): sequencing the most valuable type-strain genomes for metagenomic binning, comparative biology and taxonomic classification.</title>
        <authorList>
            <person name="Goeker M."/>
        </authorList>
    </citation>
    <scope>NUCLEOTIDE SEQUENCE [LARGE SCALE GENOMIC DNA]</scope>
    <source>
        <strain evidence="2 3">DSM 4737</strain>
    </source>
</reference>
<dbReference type="Proteomes" id="UP000545037">
    <property type="component" value="Unassembled WGS sequence"/>
</dbReference>
<sequence length="146" mass="15960">MPTPAALLPLRHLALSLLLLRLGIAIVMGIWAADKFVNPGHGQAVLEHFYGMGDSGVTVVTLIGLAQVVIVTLFTVGLFRTWSYGAVLLMHGVTTLASWKQYLDAFDNLLFFAAWPMLAACITLFLLQKYDTILNADAMRTVVRPS</sequence>
<evidence type="ECO:0008006" key="4">
    <source>
        <dbReference type="Google" id="ProtNLM"/>
    </source>
</evidence>
<accession>A0A7W9CK65</accession>
<evidence type="ECO:0000313" key="3">
    <source>
        <dbReference type="Proteomes" id="UP000545037"/>
    </source>
</evidence>
<feature type="transmembrane region" description="Helical" evidence="1">
    <location>
        <begin position="109"/>
        <end position="127"/>
    </location>
</feature>
<dbReference type="EMBL" id="JACHOR010000004">
    <property type="protein sequence ID" value="MBB5746974.1"/>
    <property type="molecule type" value="Genomic_DNA"/>
</dbReference>
<protein>
    <recommendedName>
        <fullName evidence="4">DoxX family protein</fullName>
    </recommendedName>
</protein>
<name>A0A7W9CK65_9CAUL</name>
<gene>
    <name evidence="2" type="ORF">GGR13_002581</name>
</gene>
<keyword evidence="3" id="KW-1185">Reference proteome</keyword>
<feature type="transmembrane region" description="Helical" evidence="1">
    <location>
        <begin position="56"/>
        <end position="79"/>
    </location>
</feature>
<keyword evidence="1" id="KW-0472">Membrane</keyword>
<evidence type="ECO:0000313" key="2">
    <source>
        <dbReference type="EMBL" id="MBB5746974.1"/>
    </source>
</evidence>
<proteinExistence type="predicted"/>